<feature type="region of interest" description="Disordered" evidence="1">
    <location>
        <begin position="172"/>
        <end position="191"/>
    </location>
</feature>
<organism evidence="2 3">
    <name type="scientific">Brevibacterium otitidis</name>
    <dbReference type="NCBI Taxonomy" id="53364"/>
    <lineage>
        <taxon>Bacteria</taxon>
        <taxon>Bacillati</taxon>
        <taxon>Actinomycetota</taxon>
        <taxon>Actinomycetes</taxon>
        <taxon>Micrococcales</taxon>
        <taxon>Brevibacteriaceae</taxon>
        <taxon>Brevibacterium</taxon>
    </lineage>
</organism>
<gene>
    <name evidence="2" type="ORF">ACFFN1_06790</name>
</gene>
<evidence type="ECO:0000256" key="1">
    <source>
        <dbReference type="SAM" id="MobiDB-lite"/>
    </source>
</evidence>
<evidence type="ECO:0000313" key="3">
    <source>
        <dbReference type="Proteomes" id="UP001589707"/>
    </source>
</evidence>
<dbReference type="EMBL" id="JBHMAU010000046">
    <property type="protein sequence ID" value="MFB9776108.1"/>
    <property type="molecule type" value="Genomic_DNA"/>
</dbReference>
<comment type="caution">
    <text evidence="2">The sequence shown here is derived from an EMBL/GenBank/DDBJ whole genome shotgun (WGS) entry which is preliminary data.</text>
</comment>
<name>A0ABV5X0X8_9MICO</name>
<keyword evidence="3" id="KW-1185">Reference proteome</keyword>
<sequence>MSEPTAYDLTQDARIKGVEDLVQTNYQPFQGSEFSYPVVHQPMDDEMWQYVTLGVGSGLLDVGGQPYWLRNLSDVTDTGKLTVSKTTKTAQAILRGFYHRLNQDMTLKFPPVSRNTVYRVVLEYDPLRHKEPGGPIRVRVLTSLDWSGGKHYLPLWDVERNPSQLLSKAKVTQRRPKIAPTTHVDRPEHLPDPRTQLWGAQCYIRYDYQMGETFIASGESEETGGPTRWESLDNPPWKNITLTSAYTAAVPVQYRISRGYIEMRGLVRRKNGDFSTTGPSTIGWISGVNLPDVNISIGTNPVGRSALLTTAMGSSVRDNLVVHTPNPRTWQVSLDNIRIPLP</sequence>
<accession>A0ABV5X0X8</accession>
<proteinExistence type="predicted"/>
<dbReference type="RefSeq" id="WP_376839785.1">
    <property type="nucleotide sequence ID" value="NZ_JBHMAU010000046.1"/>
</dbReference>
<dbReference type="Proteomes" id="UP001589707">
    <property type="component" value="Unassembled WGS sequence"/>
</dbReference>
<reference evidence="2 3" key="1">
    <citation type="submission" date="2024-09" db="EMBL/GenBank/DDBJ databases">
        <authorList>
            <person name="Sun Q."/>
            <person name="Mori K."/>
        </authorList>
    </citation>
    <scope>NUCLEOTIDE SEQUENCE [LARGE SCALE GENOMIC DNA]</scope>
    <source>
        <strain evidence="2 3">JCM 11683</strain>
    </source>
</reference>
<protein>
    <recommendedName>
        <fullName evidence="4">Minor tail protein</fullName>
    </recommendedName>
</protein>
<evidence type="ECO:0008006" key="4">
    <source>
        <dbReference type="Google" id="ProtNLM"/>
    </source>
</evidence>
<evidence type="ECO:0000313" key="2">
    <source>
        <dbReference type="EMBL" id="MFB9776108.1"/>
    </source>
</evidence>